<dbReference type="HOGENOM" id="CLU_2000634_0_0_7"/>
<dbReference type="Proteomes" id="UP000057609">
    <property type="component" value="Chromosome"/>
</dbReference>
<feature type="signal peptide" evidence="1">
    <location>
        <begin position="1"/>
        <end position="17"/>
    </location>
</feature>
<keyword evidence="1" id="KW-0732">Signal</keyword>
<feature type="chain" id="PRO_5002113604" evidence="1">
    <location>
        <begin position="18"/>
        <end position="124"/>
    </location>
</feature>
<gene>
    <name evidence="2" type="ORF">GPICK_14440</name>
</gene>
<dbReference type="KEGG" id="gpi:GPICK_14440"/>
<reference evidence="2 3" key="1">
    <citation type="journal article" date="2015" name="Genome Announc.">
        <title>Complete Genome of Geobacter pickeringii G13T, a Metal-Reducing Isolate from Sedimentary Kaolin Deposits.</title>
        <authorList>
            <person name="Badalamenti J.P."/>
            <person name="Bond D.R."/>
        </authorList>
    </citation>
    <scope>NUCLEOTIDE SEQUENCE [LARGE SCALE GENOMIC DNA]</scope>
    <source>
        <strain evidence="2 3">G13</strain>
    </source>
</reference>
<evidence type="ECO:0000313" key="2">
    <source>
        <dbReference type="EMBL" id="AJE04393.1"/>
    </source>
</evidence>
<evidence type="ECO:0000313" key="3">
    <source>
        <dbReference type="Proteomes" id="UP000057609"/>
    </source>
</evidence>
<dbReference type="RefSeq" id="WP_039744350.1">
    <property type="nucleotide sequence ID" value="NZ_CP009788.1"/>
</dbReference>
<dbReference type="EMBL" id="CP009788">
    <property type="protein sequence ID" value="AJE04393.1"/>
    <property type="molecule type" value="Genomic_DNA"/>
</dbReference>
<sequence length="124" mass="13669">MKALITILLLCASTGLAYSEEQDISKPPYFYLQGSVGNNAGLAMRCYGEAPYKEIDCSFVQVQVSASTPEQTAKTKKETLTEIEKIKKNEIEQFTGIQGTPYLITFKIISQLKSVSTHGQQLLA</sequence>
<protein>
    <submittedName>
        <fullName evidence="2">Uncharacterized protein</fullName>
    </submittedName>
</protein>
<evidence type="ECO:0000256" key="1">
    <source>
        <dbReference type="SAM" id="SignalP"/>
    </source>
</evidence>
<name>A0A0B5BCH3_9BACT</name>
<dbReference type="AlphaFoldDB" id="A0A0B5BCH3"/>
<proteinExistence type="predicted"/>
<keyword evidence="3" id="KW-1185">Reference proteome</keyword>
<accession>A0A0B5BCH3</accession>
<organism evidence="2 3">
    <name type="scientific">Geobacter pickeringii</name>
    <dbReference type="NCBI Taxonomy" id="345632"/>
    <lineage>
        <taxon>Bacteria</taxon>
        <taxon>Pseudomonadati</taxon>
        <taxon>Thermodesulfobacteriota</taxon>
        <taxon>Desulfuromonadia</taxon>
        <taxon>Geobacterales</taxon>
        <taxon>Geobacteraceae</taxon>
        <taxon>Geobacter</taxon>
    </lineage>
</organism>